<organism evidence="2">
    <name type="scientific">Arundo donax</name>
    <name type="common">Giant reed</name>
    <name type="synonym">Donax arundinaceus</name>
    <dbReference type="NCBI Taxonomy" id="35708"/>
    <lineage>
        <taxon>Eukaryota</taxon>
        <taxon>Viridiplantae</taxon>
        <taxon>Streptophyta</taxon>
        <taxon>Embryophyta</taxon>
        <taxon>Tracheophyta</taxon>
        <taxon>Spermatophyta</taxon>
        <taxon>Magnoliopsida</taxon>
        <taxon>Liliopsida</taxon>
        <taxon>Poales</taxon>
        <taxon>Poaceae</taxon>
        <taxon>PACMAD clade</taxon>
        <taxon>Arundinoideae</taxon>
        <taxon>Arundineae</taxon>
        <taxon>Arundo</taxon>
    </lineage>
</organism>
<evidence type="ECO:0000256" key="1">
    <source>
        <dbReference type="SAM" id="Phobius"/>
    </source>
</evidence>
<feature type="transmembrane region" description="Helical" evidence="1">
    <location>
        <begin position="12"/>
        <end position="30"/>
    </location>
</feature>
<keyword evidence="1" id="KW-0472">Membrane</keyword>
<dbReference type="AlphaFoldDB" id="A0A0A9FXH5"/>
<keyword evidence="1" id="KW-0812">Transmembrane</keyword>
<proteinExistence type="predicted"/>
<reference evidence="2" key="2">
    <citation type="journal article" date="2015" name="Data Brief">
        <title>Shoot transcriptome of the giant reed, Arundo donax.</title>
        <authorList>
            <person name="Barrero R.A."/>
            <person name="Guerrero F.D."/>
            <person name="Moolhuijzen P."/>
            <person name="Goolsby J.A."/>
            <person name="Tidwell J."/>
            <person name="Bellgard S.E."/>
            <person name="Bellgard M.I."/>
        </authorList>
    </citation>
    <scope>NUCLEOTIDE SEQUENCE</scope>
    <source>
        <tissue evidence="2">Shoot tissue taken approximately 20 cm above the soil surface</tissue>
    </source>
</reference>
<name>A0A0A9FXH5_ARUDO</name>
<keyword evidence="1" id="KW-1133">Transmembrane helix</keyword>
<evidence type="ECO:0000313" key="2">
    <source>
        <dbReference type="EMBL" id="JAE15934.1"/>
    </source>
</evidence>
<accession>A0A0A9FXH5</accession>
<reference evidence="2" key="1">
    <citation type="submission" date="2014-09" db="EMBL/GenBank/DDBJ databases">
        <authorList>
            <person name="Magalhaes I.L.F."/>
            <person name="Oliveira U."/>
            <person name="Santos F.R."/>
            <person name="Vidigal T.H.D.A."/>
            <person name="Brescovit A.D."/>
            <person name="Santos A.J."/>
        </authorList>
    </citation>
    <scope>NUCLEOTIDE SEQUENCE</scope>
    <source>
        <tissue evidence="2">Shoot tissue taken approximately 20 cm above the soil surface</tissue>
    </source>
</reference>
<protein>
    <submittedName>
        <fullName evidence="2">Uncharacterized protein</fullName>
    </submittedName>
</protein>
<dbReference type="EMBL" id="GBRH01181962">
    <property type="protein sequence ID" value="JAE15934.1"/>
    <property type="molecule type" value="Transcribed_RNA"/>
</dbReference>
<sequence length="51" mass="6230">MMRFKDFYGRSLQMQIYFVFYFWSGALYITRFTVCNHTLCHLLLSIHTTLD</sequence>